<sequence length="272" mass="28666">MSRSCVETEIQMTAIRSFSAVAFAAAVTVAVPATTAQAADDYGASAPPGIEFELGAAANVAPRYEGASEMLVTPVPLIKINRLTLPNGFQIGGRDRGGLSVSPSFNVRGARKSADTPALTGLSDVDLAIEFGAEISYEAEYFRLHANLRRGFGGHEGWAGEAGADLIVRPMEGLRVSAGPRISYADNRYMDTYFSVPAGTAGFAAFNADGGIKSYGVGVGLRQDFDNSWAIIGEAGYDRLTGDAGSSPVTAVGSRDQFSVRLGVVRKFRFDF</sequence>
<keyword evidence="3 6" id="KW-0732">Signal</keyword>
<accession>A0A3A8AET0</accession>
<dbReference type="Pfam" id="PF06629">
    <property type="entry name" value="MipA"/>
    <property type="match status" value="1"/>
</dbReference>
<reference evidence="7 8" key="1">
    <citation type="journal article" date="2018" name="Int. J. Syst. Bacteriol.">
        <title>Oceaniradius stylonemae gen. nov., sp. nov., isolated from a red alga, Stylonema cornu-cervi.</title>
        <authorList>
            <person name="Jeong S."/>
        </authorList>
    </citation>
    <scope>NUCLEOTIDE SEQUENCE [LARGE SCALE GENOMIC DNA]</scope>
    <source>
        <strain evidence="7 8">StC1</strain>
    </source>
</reference>
<dbReference type="AlphaFoldDB" id="A0A3A8AET0"/>
<keyword evidence="4" id="KW-0472">Membrane</keyword>
<dbReference type="EMBL" id="QFWV02000004">
    <property type="protein sequence ID" value="RKF07569.1"/>
    <property type="molecule type" value="Genomic_DNA"/>
</dbReference>
<keyword evidence="5" id="KW-0998">Cell outer membrane</keyword>
<evidence type="ECO:0000256" key="2">
    <source>
        <dbReference type="ARBA" id="ARBA00005722"/>
    </source>
</evidence>
<gene>
    <name evidence="7" type="ORF">DEM25_007240</name>
</gene>
<keyword evidence="8" id="KW-1185">Reference proteome</keyword>
<protein>
    <submittedName>
        <fullName evidence="7">MipA/OmpV family protein</fullName>
    </submittedName>
</protein>
<evidence type="ECO:0000256" key="1">
    <source>
        <dbReference type="ARBA" id="ARBA00004442"/>
    </source>
</evidence>
<proteinExistence type="inferred from homology"/>
<comment type="similarity">
    <text evidence="2">Belongs to the MipA/OmpV family.</text>
</comment>
<evidence type="ECO:0000256" key="5">
    <source>
        <dbReference type="ARBA" id="ARBA00023237"/>
    </source>
</evidence>
<evidence type="ECO:0000256" key="3">
    <source>
        <dbReference type="ARBA" id="ARBA00022729"/>
    </source>
</evidence>
<evidence type="ECO:0000313" key="7">
    <source>
        <dbReference type="EMBL" id="RKF07569.1"/>
    </source>
</evidence>
<comment type="caution">
    <text evidence="7">The sequence shown here is derived from an EMBL/GenBank/DDBJ whole genome shotgun (WGS) entry which is preliminary data.</text>
</comment>
<dbReference type="Proteomes" id="UP000246132">
    <property type="component" value="Unassembled WGS sequence"/>
</dbReference>
<feature type="signal peptide" evidence="6">
    <location>
        <begin position="1"/>
        <end position="38"/>
    </location>
</feature>
<dbReference type="InterPro" id="IPR010583">
    <property type="entry name" value="MipA"/>
</dbReference>
<feature type="chain" id="PRO_5018646037" evidence="6">
    <location>
        <begin position="39"/>
        <end position="272"/>
    </location>
</feature>
<name>A0A3A8AET0_9HYPH</name>
<evidence type="ECO:0000256" key="6">
    <source>
        <dbReference type="SAM" id="SignalP"/>
    </source>
</evidence>
<dbReference type="PANTHER" id="PTHR38776:SF1">
    <property type="entry name" value="MLTA-INTERACTING PROTEIN-RELATED"/>
    <property type="match status" value="1"/>
</dbReference>
<dbReference type="PANTHER" id="PTHR38776">
    <property type="entry name" value="MLTA-INTERACTING PROTEIN-RELATED"/>
    <property type="match status" value="1"/>
</dbReference>
<evidence type="ECO:0000256" key="4">
    <source>
        <dbReference type="ARBA" id="ARBA00023136"/>
    </source>
</evidence>
<organism evidence="7 8">
    <name type="scientific">Oceaniradius stylonematis</name>
    <dbReference type="NCBI Taxonomy" id="2184161"/>
    <lineage>
        <taxon>Bacteria</taxon>
        <taxon>Pseudomonadati</taxon>
        <taxon>Pseudomonadota</taxon>
        <taxon>Alphaproteobacteria</taxon>
        <taxon>Hyphomicrobiales</taxon>
        <taxon>Ahrensiaceae</taxon>
        <taxon>Oceaniradius</taxon>
    </lineage>
</organism>
<dbReference type="GO" id="GO:0009279">
    <property type="term" value="C:cell outer membrane"/>
    <property type="evidence" value="ECO:0007669"/>
    <property type="project" value="UniProtKB-SubCell"/>
</dbReference>
<comment type="subcellular location">
    <subcellularLocation>
        <location evidence="1">Cell outer membrane</location>
    </subcellularLocation>
</comment>
<evidence type="ECO:0000313" key="8">
    <source>
        <dbReference type="Proteomes" id="UP000246132"/>
    </source>
</evidence>